<dbReference type="STRING" id="1859457.BET10_08680"/>
<sequence length="330" mass="37015">MTSLENTLQRLGLTSALENTWWQHTQLLNATAPERTLDSEVDRAVFDLLGVSQHQGISAVYANTTSFEGFLAHIAQFNCTTELNLERVNAYLTGEPQPAAIRQLFDEIAAMPDVLTEQDLQQWQEEGYVVVKQALDLKQCDAVIKAIAGFLNADLSQASQWYELKVSAGIMVDLIQHPALTQARNIKRIHKAYSQLWNTEDLIVSSDRCGFNPPQTPVHPFSGPDLHWDLNFSKPLKFGTQGIVYLTDTAPEQGALTVVPGFHHQLAKQVEEYKGKQNEIDFHQFGSKAIGANAGDMVIWHQFLPHGSRPNLAELPRIVHYINMYPFPQV</sequence>
<evidence type="ECO:0000313" key="2">
    <source>
        <dbReference type="Proteomes" id="UP000179786"/>
    </source>
</evidence>
<evidence type="ECO:0000313" key="1">
    <source>
        <dbReference type="EMBL" id="OHU90946.1"/>
    </source>
</evidence>
<dbReference type="Gene3D" id="2.60.120.620">
    <property type="entry name" value="q2cbj1_9rhob like domain"/>
    <property type="match status" value="1"/>
</dbReference>
<dbReference type="Pfam" id="PF05721">
    <property type="entry name" value="PhyH"/>
    <property type="match status" value="1"/>
</dbReference>
<dbReference type="Proteomes" id="UP000179786">
    <property type="component" value="Unassembled WGS sequence"/>
</dbReference>
<dbReference type="PANTHER" id="PTHR31630">
    <property type="entry name" value="PHYTANOYL-COA DIOXYGENASE-RELATED-RELATED"/>
    <property type="match status" value="1"/>
</dbReference>
<reference evidence="1 2" key="1">
    <citation type="submission" date="2016-09" db="EMBL/GenBank/DDBJ databases">
        <title>Pseudoalteromonas amylolytica sp. nov., isolated from the surface seawater.</title>
        <authorList>
            <person name="Wu Y.-H."/>
            <person name="Cheng H."/>
            <person name="Jin X.-B."/>
            <person name="Wang C.-S."/>
            <person name="Xu X.-W."/>
        </authorList>
    </citation>
    <scope>NUCLEOTIDE SEQUENCE [LARGE SCALE GENOMIC DNA]</scope>
    <source>
        <strain evidence="1 2">JW1</strain>
    </source>
</reference>
<dbReference type="EMBL" id="MKJU01000025">
    <property type="protein sequence ID" value="OHU90946.1"/>
    <property type="molecule type" value="Genomic_DNA"/>
</dbReference>
<gene>
    <name evidence="1" type="ORF">BET10_08680</name>
</gene>
<dbReference type="InterPro" id="IPR008775">
    <property type="entry name" value="Phytyl_CoA_dOase-like"/>
</dbReference>
<dbReference type="RefSeq" id="WP_070984335.1">
    <property type="nucleotide sequence ID" value="NZ_MKJU01000025.1"/>
</dbReference>
<name>A0A1S1MYT7_9GAMM</name>
<organism evidence="1 2">
    <name type="scientific">Pseudoalteromonas amylolytica</name>
    <dbReference type="NCBI Taxonomy" id="1859457"/>
    <lineage>
        <taxon>Bacteria</taxon>
        <taxon>Pseudomonadati</taxon>
        <taxon>Pseudomonadota</taxon>
        <taxon>Gammaproteobacteria</taxon>
        <taxon>Alteromonadales</taxon>
        <taxon>Pseudoalteromonadaceae</taxon>
        <taxon>Pseudoalteromonas</taxon>
    </lineage>
</organism>
<protein>
    <recommendedName>
        <fullName evidence="3">Phytanoyl-CoA dioxygenase</fullName>
    </recommendedName>
</protein>
<dbReference type="AlphaFoldDB" id="A0A1S1MYT7"/>
<dbReference type="SUPFAM" id="SSF51197">
    <property type="entry name" value="Clavaminate synthase-like"/>
    <property type="match status" value="1"/>
</dbReference>
<comment type="caution">
    <text evidence="1">The sequence shown here is derived from an EMBL/GenBank/DDBJ whole genome shotgun (WGS) entry which is preliminary data.</text>
</comment>
<proteinExistence type="predicted"/>
<accession>A0A1S1MYT7</accession>
<dbReference type="OrthoDB" id="1157001at2"/>
<dbReference type="PANTHER" id="PTHR31630:SF6">
    <property type="entry name" value="PHYTANOYL-COA DIOXYGENASE-RELATED"/>
    <property type="match status" value="1"/>
</dbReference>
<keyword evidence="2" id="KW-1185">Reference proteome</keyword>
<evidence type="ECO:0008006" key="3">
    <source>
        <dbReference type="Google" id="ProtNLM"/>
    </source>
</evidence>
<dbReference type="GO" id="GO:0016706">
    <property type="term" value="F:2-oxoglutarate-dependent dioxygenase activity"/>
    <property type="evidence" value="ECO:0007669"/>
    <property type="project" value="UniProtKB-ARBA"/>
</dbReference>